<reference evidence="2" key="1">
    <citation type="submission" date="2018-01" db="EMBL/GenBank/DDBJ databases">
        <title>An insight into the sialome of Amazonian anophelines.</title>
        <authorList>
            <person name="Ribeiro J.M."/>
            <person name="Scarpassa V."/>
            <person name="Calvo E."/>
        </authorList>
    </citation>
    <scope>NUCLEOTIDE SEQUENCE</scope>
    <source>
        <tissue evidence="2">Salivary glands</tissue>
    </source>
</reference>
<feature type="chain" id="PRO_5014720905" evidence="1">
    <location>
        <begin position="22"/>
        <end position="70"/>
    </location>
</feature>
<sequence length="70" mass="7472">MLSSSLSAALWPCLEYAVVLSCGDIATRQHYNQGLSRSLDAGPLRWSKLAATPAATTTSITGPSIFIKFK</sequence>
<proteinExistence type="predicted"/>
<evidence type="ECO:0000256" key="1">
    <source>
        <dbReference type="SAM" id="SignalP"/>
    </source>
</evidence>
<dbReference type="AlphaFoldDB" id="A0A2M4CE23"/>
<evidence type="ECO:0000313" key="2">
    <source>
        <dbReference type="EMBL" id="MBW63582.1"/>
    </source>
</evidence>
<protein>
    <submittedName>
        <fullName evidence="2">Putative secreted protein</fullName>
    </submittedName>
</protein>
<organism evidence="2">
    <name type="scientific">Anopheles marajoara</name>
    <dbReference type="NCBI Taxonomy" id="58244"/>
    <lineage>
        <taxon>Eukaryota</taxon>
        <taxon>Metazoa</taxon>
        <taxon>Ecdysozoa</taxon>
        <taxon>Arthropoda</taxon>
        <taxon>Hexapoda</taxon>
        <taxon>Insecta</taxon>
        <taxon>Pterygota</taxon>
        <taxon>Neoptera</taxon>
        <taxon>Endopterygota</taxon>
        <taxon>Diptera</taxon>
        <taxon>Nematocera</taxon>
        <taxon>Culicoidea</taxon>
        <taxon>Culicidae</taxon>
        <taxon>Anophelinae</taxon>
        <taxon>Anopheles</taxon>
    </lineage>
</organism>
<dbReference type="EMBL" id="GGFJ01014441">
    <property type="protein sequence ID" value="MBW63582.1"/>
    <property type="molecule type" value="Transcribed_RNA"/>
</dbReference>
<accession>A0A2M4CE23</accession>
<feature type="signal peptide" evidence="1">
    <location>
        <begin position="1"/>
        <end position="21"/>
    </location>
</feature>
<keyword evidence="1" id="KW-0732">Signal</keyword>
<name>A0A2M4CE23_9DIPT</name>